<evidence type="ECO:0000256" key="2">
    <source>
        <dbReference type="SAM" id="MobiDB-lite"/>
    </source>
</evidence>
<proteinExistence type="predicted"/>
<dbReference type="Proteomes" id="UP000261560">
    <property type="component" value="Unplaced"/>
</dbReference>
<accession>A0A3B3CJF2</accession>
<name>A0A3B3CJF2_ORYME</name>
<dbReference type="Ensembl" id="ENSOMET00000025920.1">
    <property type="protein sequence ID" value="ENSOMEP00000017229.1"/>
    <property type="gene ID" value="ENSOMEG00000018911.1"/>
</dbReference>
<dbReference type="PaxDb" id="30732-ENSOMEP00000017229"/>
<evidence type="ECO:0000259" key="3">
    <source>
        <dbReference type="PROSITE" id="PS51253"/>
    </source>
</evidence>
<evidence type="ECO:0000256" key="1">
    <source>
        <dbReference type="ARBA" id="ARBA00023125"/>
    </source>
</evidence>
<evidence type="ECO:0000313" key="4">
    <source>
        <dbReference type="Ensembl" id="ENSOMEP00000017229.1"/>
    </source>
</evidence>
<dbReference type="PANTHER" id="PTHR19303:SF74">
    <property type="entry name" value="POGO TRANSPOSABLE ELEMENT WITH KRAB DOMAIN"/>
    <property type="match status" value="1"/>
</dbReference>
<dbReference type="GO" id="GO:0005634">
    <property type="term" value="C:nucleus"/>
    <property type="evidence" value="ECO:0007669"/>
    <property type="project" value="TreeGrafter"/>
</dbReference>
<keyword evidence="5" id="KW-1185">Reference proteome</keyword>
<reference evidence="4" key="1">
    <citation type="submission" date="2025-08" db="UniProtKB">
        <authorList>
            <consortium name="Ensembl"/>
        </authorList>
    </citation>
    <scope>IDENTIFICATION</scope>
</reference>
<dbReference type="SUPFAM" id="SSF46689">
    <property type="entry name" value="Homeodomain-like"/>
    <property type="match status" value="1"/>
</dbReference>
<dbReference type="AlphaFoldDB" id="A0A3B3CJF2"/>
<keyword evidence="1" id="KW-0238">DNA-binding</keyword>
<dbReference type="SMART" id="SM00674">
    <property type="entry name" value="CENPB"/>
    <property type="match status" value="1"/>
</dbReference>
<dbReference type="Pfam" id="PF09607">
    <property type="entry name" value="BrkDBD"/>
    <property type="match status" value="1"/>
</dbReference>
<dbReference type="PROSITE" id="PS51253">
    <property type="entry name" value="HTH_CENPB"/>
    <property type="match status" value="1"/>
</dbReference>
<dbReference type="OMA" id="WDAFRCH"/>
<dbReference type="PANTHER" id="PTHR19303">
    <property type="entry name" value="TRANSPOSON"/>
    <property type="match status" value="1"/>
</dbReference>
<dbReference type="InterPro" id="IPR009057">
    <property type="entry name" value="Homeodomain-like_sf"/>
</dbReference>
<sequence length="472" mass="53404">MGKKRSFDVAFKLRAVAYAHQHSGEESARHFGVDPKRIRDWRKQAGDLEKMAAEKRGASKRLRGGGAKKASDKLEKLVLMWIIDQRRKGARVSRRMIRLKAKKIFDLEINDDSKRKETFTASAGWLDKFLKRHQLLLRRKPALVQKDPEQVVDKLVSFVMFVASKRTTDEIKDGEIIAMDETSAWFDMPGPTTVKPAGTASVTIKTPGHEKSHFIVTLAAKADGTKLKPFIVFRDAKEEVEGLQDVQEAVVATSINGWMNQDLTKMWCQKVCGGFCFQKRLLIWDAYHCHISNETNEELKKYNMSTAVIPGGCTKYGQPADVWNKPFKDKLQDLYDKWVVGDEDKEWTSDGNLKAPPLCSVVTWIISAWQEITPEMIRKSFKECGITNARDGSEDDLIHYFKEGQPCHAGSAKLQTMRKASGALVFPLQEEEDEEELANNELQRPKTSKKNVLSAGTAAQNWADRQMISSLP</sequence>
<protein>
    <recommendedName>
        <fullName evidence="3">HTH CENPB-type domain-containing protein</fullName>
    </recommendedName>
</protein>
<reference evidence="4" key="2">
    <citation type="submission" date="2025-09" db="UniProtKB">
        <authorList>
            <consortium name="Ensembl"/>
        </authorList>
    </citation>
    <scope>IDENTIFICATION</scope>
</reference>
<feature type="region of interest" description="Disordered" evidence="2">
    <location>
        <begin position="434"/>
        <end position="456"/>
    </location>
</feature>
<evidence type="ECO:0000313" key="5">
    <source>
        <dbReference type="Proteomes" id="UP000261560"/>
    </source>
</evidence>
<dbReference type="InterPro" id="IPR018586">
    <property type="entry name" value="Brinker_DNA-bd"/>
</dbReference>
<dbReference type="Gene3D" id="1.10.10.60">
    <property type="entry name" value="Homeodomain-like"/>
    <property type="match status" value="2"/>
</dbReference>
<dbReference type="InterPro" id="IPR006600">
    <property type="entry name" value="HTH_CenpB_DNA-bd_dom"/>
</dbReference>
<dbReference type="GeneTree" id="ENSGT00440000039028"/>
<feature type="domain" description="HTH CENPB-type" evidence="3">
    <location>
        <begin position="62"/>
        <end position="139"/>
    </location>
</feature>
<dbReference type="Pfam" id="PF03221">
    <property type="entry name" value="HTH_Tnp_Tc5"/>
    <property type="match status" value="1"/>
</dbReference>
<dbReference type="Pfam" id="PF03184">
    <property type="entry name" value="DDE_1"/>
    <property type="match status" value="1"/>
</dbReference>
<dbReference type="InterPro" id="IPR050863">
    <property type="entry name" value="CenT-Element_Derived"/>
</dbReference>
<dbReference type="STRING" id="30732.ENSOMEP00000017229"/>
<dbReference type="GO" id="GO:0003677">
    <property type="term" value="F:DNA binding"/>
    <property type="evidence" value="ECO:0007669"/>
    <property type="project" value="UniProtKB-KW"/>
</dbReference>
<dbReference type="InterPro" id="IPR004875">
    <property type="entry name" value="DDE_SF_endonuclease_dom"/>
</dbReference>
<organism evidence="4 5">
    <name type="scientific">Oryzias melastigma</name>
    <name type="common">Marine medaka</name>
    <dbReference type="NCBI Taxonomy" id="30732"/>
    <lineage>
        <taxon>Eukaryota</taxon>
        <taxon>Metazoa</taxon>
        <taxon>Chordata</taxon>
        <taxon>Craniata</taxon>
        <taxon>Vertebrata</taxon>
        <taxon>Euteleostomi</taxon>
        <taxon>Actinopterygii</taxon>
        <taxon>Neopterygii</taxon>
        <taxon>Teleostei</taxon>
        <taxon>Neoteleostei</taxon>
        <taxon>Acanthomorphata</taxon>
        <taxon>Ovalentaria</taxon>
        <taxon>Atherinomorphae</taxon>
        <taxon>Beloniformes</taxon>
        <taxon>Adrianichthyidae</taxon>
        <taxon>Oryziinae</taxon>
        <taxon>Oryzias</taxon>
    </lineage>
</organism>